<keyword evidence="1" id="KW-0472">Membrane</keyword>
<accession>A0A4R2JUY4</accession>
<organism evidence="2 3">
    <name type="scientific">Actinocrispum wychmicini</name>
    <dbReference type="NCBI Taxonomy" id="1213861"/>
    <lineage>
        <taxon>Bacteria</taxon>
        <taxon>Bacillati</taxon>
        <taxon>Actinomycetota</taxon>
        <taxon>Actinomycetes</taxon>
        <taxon>Pseudonocardiales</taxon>
        <taxon>Pseudonocardiaceae</taxon>
        <taxon>Actinocrispum</taxon>
    </lineage>
</organism>
<evidence type="ECO:0000256" key="1">
    <source>
        <dbReference type="SAM" id="Phobius"/>
    </source>
</evidence>
<feature type="transmembrane region" description="Helical" evidence="1">
    <location>
        <begin position="12"/>
        <end position="32"/>
    </location>
</feature>
<dbReference type="Proteomes" id="UP000295680">
    <property type="component" value="Unassembled WGS sequence"/>
</dbReference>
<comment type="caution">
    <text evidence="2">The sequence shown here is derived from an EMBL/GenBank/DDBJ whole genome shotgun (WGS) entry which is preliminary data.</text>
</comment>
<dbReference type="EMBL" id="SLWS01000003">
    <property type="protein sequence ID" value="TCO61096.1"/>
    <property type="molecule type" value="Genomic_DNA"/>
</dbReference>
<dbReference type="AlphaFoldDB" id="A0A4R2JUY4"/>
<evidence type="ECO:0008006" key="4">
    <source>
        <dbReference type="Google" id="ProtNLM"/>
    </source>
</evidence>
<sequence>MNTGHGLDDRGSISVMAAIFFSAALLVLAVVVDGTGRMRAISRADAIAAEAARAAVSAVDTRGGSITVDARAAVAAARDYLAQARTPGSVDIDGTRTVHVTVTFDEPARIGLLHARYHVTGTATAQLGVGTRDTGGLP</sequence>
<dbReference type="RefSeq" id="WP_132116553.1">
    <property type="nucleotide sequence ID" value="NZ_SLWS01000003.1"/>
</dbReference>
<protein>
    <recommendedName>
        <fullName evidence="4">Flp pilus-assembly TadE/G-like protein</fullName>
    </recommendedName>
</protein>
<name>A0A4R2JUY4_9PSEU</name>
<proteinExistence type="predicted"/>
<keyword evidence="1" id="KW-1133">Transmembrane helix</keyword>
<gene>
    <name evidence="2" type="ORF">EV192_103680</name>
</gene>
<reference evidence="2 3" key="1">
    <citation type="submission" date="2019-03" db="EMBL/GenBank/DDBJ databases">
        <title>Genomic Encyclopedia of Type Strains, Phase IV (KMG-IV): sequencing the most valuable type-strain genomes for metagenomic binning, comparative biology and taxonomic classification.</title>
        <authorList>
            <person name="Goeker M."/>
        </authorList>
    </citation>
    <scope>NUCLEOTIDE SEQUENCE [LARGE SCALE GENOMIC DNA]</scope>
    <source>
        <strain evidence="2 3">DSM 45934</strain>
    </source>
</reference>
<evidence type="ECO:0000313" key="3">
    <source>
        <dbReference type="Proteomes" id="UP000295680"/>
    </source>
</evidence>
<keyword evidence="3" id="KW-1185">Reference proteome</keyword>
<dbReference type="OrthoDB" id="3709256at2"/>
<evidence type="ECO:0000313" key="2">
    <source>
        <dbReference type="EMBL" id="TCO61096.1"/>
    </source>
</evidence>
<keyword evidence="1" id="KW-0812">Transmembrane</keyword>